<dbReference type="SUPFAM" id="SSF55785">
    <property type="entry name" value="PYP-like sensor domain (PAS domain)"/>
    <property type="match status" value="1"/>
</dbReference>
<feature type="coiled-coil region" evidence="7">
    <location>
        <begin position="148"/>
        <end position="214"/>
    </location>
</feature>
<evidence type="ECO:0000256" key="4">
    <source>
        <dbReference type="ARBA" id="ARBA00022679"/>
    </source>
</evidence>
<dbReference type="CDD" id="cd00082">
    <property type="entry name" value="HisKA"/>
    <property type="match status" value="1"/>
</dbReference>
<feature type="domain" description="PAS" evidence="10">
    <location>
        <begin position="39"/>
        <end position="80"/>
    </location>
</feature>
<dbReference type="InterPro" id="IPR036097">
    <property type="entry name" value="HisK_dim/P_sf"/>
</dbReference>
<keyword evidence="3 6" id="KW-0597">Phosphoprotein</keyword>
<dbReference type="PROSITE" id="PS50109">
    <property type="entry name" value="HIS_KIN"/>
    <property type="match status" value="1"/>
</dbReference>
<feature type="modified residue" description="4-aspartylphosphate" evidence="6">
    <location>
        <position position="507"/>
    </location>
</feature>
<keyword evidence="4" id="KW-0808">Transferase</keyword>
<dbReference type="Gene3D" id="3.30.565.10">
    <property type="entry name" value="Histidine kinase-like ATPase, C-terminal domain"/>
    <property type="match status" value="1"/>
</dbReference>
<dbReference type="CDD" id="cd00130">
    <property type="entry name" value="PAS"/>
    <property type="match status" value="1"/>
</dbReference>
<dbReference type="EC" id="2.7.13.3" evidence="2"/>
<evidence type="ECO:0000259" key="11">
    <source>
        <dbReference type="PROSITE" id="PS50113"/>
    </source>
</evidence>
<dbReference type="SUPFAM" id="SSF52172">
    <property type="entry name" value="CheY-like"/>
    <property type="match status" value="1"/>
</dbReference>
<protein>
    <recommendedName>
        <fullName evidence="2">histidine kinase</fullName>
        <ecNumber evidence="2">2.7.13.3</ecNumber>
    </recommendedName>
</protein>
<dbReference type="Pfam" id="PF02518">
    <property type="entry name" value="HATPase_c"/>
    <property type="match status" value="1"/>
</dbReference>
<dbReference type="GO" id="GO:0000155">
    <property type="term" value="F:phosphorelay sensor kinase activity"/>
    <property type="evidence" value="ECO:0007669"/>
    <property type="project" value="InterPro"/>
</dbReference>
<feature type="domain" description="Response regulatory" evidence="9">
    <location>
        <begin position="456"/>
        <end position="573"/>
    </location>
</feature>
<accession>A0A8J7FP89</accession>
<dbReference type="SMART" id="SM00387">
    <property type="entry name" value="HATPase_c"/>
    <property type="match status" value="1"/>
</dbReference>
<dbReference type="PROSITE" id="PS50113">
    <property type="entry name" value="PAC"/>
    <property type="match status" value="1"/>
</dbReference>
<reference evidence="12" key="1">
    <citation type="submission" date="2020-10" db="EMBL/GenBank/DDBJ databases">
        <title>Bacterium isolated from coastal waters sediment.</title>
        <authorList>
            <person name="Chen R.-J."/>
            <person name="Lu D.-C."/>
            <person name="Zhu K.-L."/>
            <person name="Du Z.-J."/>
        </authorList>
    </citation>
    <scope>NUCLEOTIDE SEQUENCE</scope>
    <source>
        <strain evidence="12">N1Y112</strain>
    </source>
</reference>
<dbReference type="RefSeq" id="WP_193953410.1">
    <property type="nucleotide sequence ID" value="NZ_JADEYS010000010.1"/>
</dbReference>
<dbReference type="GO" id="GO:0005886">
    <property type="term" value="C:plasma membrane"/>
    <property type="evidence" value="ECO:0007669"/>
    <property type="project" value="TreeGrafter"/>
</dbReference>
<dbReference type="InterPro" id="IPR004358">
    <property type="entry name" value="Sig_transdc_His_kin-like_C"/>
</dbReference>
<dbReference type="InterPro" id="IPR003594">
    <property type="entry name" value="HATPase_dom"/>
</dbReference>
<dbReference type="PROSITE" id="PS50110">
    <property type="entry name" value="RESPONSE_REGULATORY"/>
    <property type="match status" value="1"/>
</dbReference>
<proteinExistence type="predicted"/>
<dbReference type="FunFam" id="1.10.287.130:FF:000081">
    <property type="entry name" value="Hybrid sensor histidine kinase/response regulator"/>
    <property type="match status" value="1"/>
</dbReference>
<dbReference type="NCBIfam" id="TIGR00229">
    <property type="entry name" value="sensory_box"/>
    <property type="match status" value="1"/>
</dbReference>
<dbReference type="SMART" id="SM00448">
    <property type="entry name" value="REC"/>
    <property type="match status" value="1"/>
</dbReference>
<comment type="caution">
    <text evidence="12">The sequence shown here is derived from an EMBL/GenBank/DDBJ whole genome shotgun (WGS) entry which is preliminary data.</text>
</comment>
<evidence type="ECO:0000256" key="1">
    <source>
        <dbReference type="ARBA" id="ARBA00000085"/>
    </source>
</evidence>
<dbReference type="Pfam" id="PF00072">
    <property type="entry name" value="Response_reg"/>
    <property type="match status" value="1"/>
</dbReference>
<keyword evidence="5" id="KW-0418">Kinase</keyword>
<dbReference type="GO" id="GO:0009927">
    <property type="term" value="F:histidine phosphotransfer kinase activity"/>
    <property type="evidence" value="ECO:0007669"/>
    <property type="project" value="TreeGrafter"/>
</dbReference>
<dbReference type="SMART" id="SM00388">
    <property type="entry name" value="HisKA"/>
    <property type="match status" value="1"/>
</dbReference>
<dbReference type="PROSITE" id="PS50112">
    <property type="entry name" value="PAS"/>
    <property type="match status" value="1"/>
</dbReference>
<evidence type="ECO:0000256" key="5">
    <source>
        <dbReference type="ARBA" id="ARBA00022777"/>
    </source>
</evidence>
<dbReference type="SUPFAM" id="SSF47384">
    <property type="entry name" value="Homodimeric domain of signal transducing histidine kinase"/>
    <property type="match status" value="1"/>
</dbReference>
<dbReference type="InterPro" id="IPR011006">
    <property type="entry name" value="CheY-like_superfamily"/>
</dbReference>
<comment type="catalytic activity">
    <reaction evidence="1">
        <text>ATP + protein L-histidine = ADP + protein N-phospho-L-histidine.</text>
        <dbReference type="EC" id="2.7.13.3"/>
    </reaction>
</comment>
<gene>
    <name evidence="12" type="ORF">IOQ59_11365</name>
</gene>
<dbReference type="PANTHER" id="PTHR43047:SF9">
    <property type="entry name" value="HISTIDINE KINASE"/>
    <property type="match status" value="1"/>
</dbReference>
<evidence type="ECO:0000256" key="2">
    <source>
        <dbReference type="ARBA" id="ARBA00012438"/>
    </source>
</evidence>
<dbReference type="InterPro" id="IPR005467">
    <property type="entry name" value="His_kinase_dom"/>
</dbReference>
<evidence type="ECO:0000313" key="12">
    <source>
        <dbReference type="EMBL" id="MBE9397857.1"/>
    </source>
</evidence>
<dbReference type="AlphaFoldDB" id="A0A8J7FP89"/>
<dbReference type="Pfam" id="PF00512">
    <property type="entry name" value="HisKA"/>
    <property type="match status" value="1"/>
</dbReference>
<dbReference type="FunFam" id="3.30.565.10:FF:000049">
    <property type="entry name" value="Two-component sensor histidine kinase"/>
    <property type="match status" value="1"/>
</dbReference>
<dbReference type="Gene3D" id="3.40.50.2300">
    <property type="match status" value="1"/>
</dbReference>
<evidence type="ECO:0000256" key="3">
    <source>
        <dbReference type="ARBA" id="ARBA00022553"/>
    </source>
</evidence>
<dbReference type="InterPro" id="IPR000014">
    <property type="entry name" value="PAS"/>
</dbReference>
<evidence type="ECO:0000313" key="13">
    <source>
        <dbReference type="Proteomes" id="UP000640333"/>
    </source>
</evidence>
<feature type="domain" description="PAC" evidence="11">
    <location>
        <begin position="114"/>
        <end position="164"/>
    </location>
</feature>
<dbReference type="Proteomes" id="UP000640333">
    <property type="component" value="Unassembled WGS sequence"/>
</dbReference>
<dbReference type="NCBIfam" id="NF041832">
    <property type="entry name" value="near_NosP_CTERM"/>
    <property type="match status" value="1"/>
</dbReference>
<dbReference type="InterPro" id="IPR000700">
    <property type="entry name" value="PAS-assoc_C"/>
</dbReference>
<dbReference type="Gene3D" id="1.10.287.130">
    <property type="match status" value="1"/>
</dbReference>
<dbReference type="SUPFAM" id="SSF55874">
    <property type="entry name" value="ATPase domain of HSP90 chaperone/DNA topoisomerase II/histidine kinase"/>
    <property type="match status" value="1"/>
</dbReference>
<dbReference type="PRINTS" id="PR00344">
    <property type="entry name" value="BCTRLSENSOR"/>
</dbReference>
<evidence type="ECO:0000256" key="7">
    <source>
        <dbReference type="SAM" id="Coils"/>
    </source>
</evidence>
<dbReference type="InterPro" id="IPR001789">
    <property type="entry name" value="Sig_transdc_resp-reg_receiver"/>
</dbReference>
<name>A0A8J7FP89_9GAMM</name>
<dbReference type="Pfam" id="PF13188">
    <property type="entry name" value="PAS_8"/>
    <property type="match status" value="1"/>
</dbReference>
<sequence>MKKRSDQATVDDLIGLGNQSARKSYYAELVTKLEELETERNRYKWLFENALHGIFQADFSGGLRAANPAIAKICGYDSAEEILDQIQHIDDQLFVSVRDYEFVTSYLKASGQVFGFETQLRRKDGKTVNVSLNVLLKQDGDTPVIEAFVQDITERKKAQDNLKQLNEELEGRVEERTHELVSLNDKLWREIAERESAQKELKVAKEIAEQANTSKDKYLAAASHDLLQPMNAARLLVSTLRERELAGEDGHLVERVHMALDNAEELLTDLLDISKLDQNAVKPDLGEYSIQALLSPLVSEFQTVAQDSGLVLAFVPSNLVVTTDPRLLIRILRNFLSNAIRYTNEGRVLIGCRRSGDRVQIQVWDTGIGIPDDRLNDVFKEFHQLHQKKAKRAGVGLGLAIVDRIARMLEHPVKVRSVVGAGSVFSIDVPLSTNQSRQVQVSSQMAVPMDQLDQTRVLVIDNEENILVSMAALLGQWGCEVMTATDELDALQQIERTGIVPEVMMADYHLDDDKTGTDAIGYVRDMLGIEIPAMVITADRSDECRQLFRELGLPVLNKPVKPGKLRALLTHLLQA</sequence>
<evidence type="ECO:0000259" key="8">
    <source>
        <dbReference type="PROSITE" id="PS50109"/>
    </source>
</evidence>
<dbReference type="InterPro" id="IPR035965">
    <property type="entry name" value="PAS-like_dom_sf"/>
</dbReference>
<evidence type="ECO:0000259" key="10">
    <source>
        <dbReference type="PROSITE" id="PS50112"/>
    </source>
</evidence>
<dbReference type="InterPro" id="IPR003661">
    <property type="entry name" value="HisK_dim/P_dom"/>
</dbReference>
<dbReference type="CDD" id="cd00156">
    <property type="entry name" value="REC"/>
    <property type="match status" value="1"/>
</dbReference>
<dbReference type="InterPro" id="IPR036890">
    <property type="entry name" value="HATPase_C_sf"/>
</dbReference>
<keyword evidence="13" id="KW-1185">Reference proteome</keyword>
<keyword evidence="7" id="KW-0175">Coiled coil</keyword>
<evidence type="ECO:0000259" key="9">
    <source>
        <dbReference type="PROSITE" id="PS50110"/>
    </source>
</evidence>
<dbReference type="EMBL" id="JADEYS010000010">
    <property type="protein sequence ID" value="MBE9397857.1"/>
    <property type="molecule type" value="Genomic_DNA"/>
</dbReference>
<organism evidence="12 13">
    <name type="scientific">Pontibacterium sinense</name>
    <dbReference type="NCBI Taxonomy" id="2781979"/>
    <lineage>
        <taxon>Bacteria</taxon>
        <taxon>Pseudomonadati</taxon>
        <taxon>Pseudomonadota</taxon>
        <taxon>Gammaproteobacteria</taxon>
        <taxon>Oceanospirillales</taxon>
        <taxon>Oceanospirillaceae</taxon>
        <taxon>Pontibacterium</taxon>
    </lineage>
</organism>
<feature type="domain" description="Histidine kinase" evidence="8">
    <location>
        <begin position="221"/>
        <end position="433"/>
    </location>
</feature>
<dbReference type="PANTHER" id="PTHR43047">
    <property type="entry name" value="TWO-COMPONENT HISTIDINE PROTEIN KINASE"/>
    <property type="match status" value="1"/>
</dbReference>
<evidence type="ECO:0000256" key="6">
    <source>
        <dbReference type="PROSITE-ProRule" id="PRU00169"/>
    </source>
</evidence>
<dbReference type="Gene3D" id="3.30.450.20">
    <property type="entry name" value="PAS domain"/>
    <property type="match status" value="1"/>
</dbReference>